<dbReference type="EMBL" id="CADCTQ010000325">
    <property type="protein sequence ID" value="CAA9283034.1"/>
    <property type="molecule type" value="Genomic_DNA"/>
</dbReference>
<dbReference type="NCBIfam" id="TIGR03891">
    <property type="entry name" value="thiopep_ocin"/>
    <property type="match status" value="1"/>
</dbReference>
<evidence type="ECO:0000259" key="1">
    <source>
        <dbReference type="Pfam" id="PF04738"/>
    </source>
</evidence>
<feature type="domain" description="Lantibiotic dehydratase N-terminal" evidence="1">
    <location>
        <begin position="41"/>
        <end position="692"/>
    </location>
</feature>
<dbReference type="AlphaFoldDB" id="A0A6J4JNG1"/>
<proteinExistence type="predicted"/>
<accession>A0A6J4JNG1</accession>
<organism evidence="3">
    <name type="scientific">uncultured Cytophagales bacterium</name>
    <dbReference type="NCBI Taxonomy" id="158755"/>
    <lineage>
        <taxon>Bacteria</taxon>
        <taxon>Pseudomonadati</taxon>
        <taxon>Bacteroidota</taxon>
        <taxon>Sphingobacteriia</taxon>
        <taxon>Sphingobacteriales</taxon>
        <taxon>environmental samples</taxon>
    </lineage>
</organism>
<sequence length="1043" mass="116351">MQPSGFYVFRRPLLPVDALFGFLARTTAGPYEEELRRIFGQPQLQEAICLASPALFNACSQWLRGEEVAGKEKLLKTLFKYLLRASTRCTPYGMFAGCTPAGHFADHTRVTMHPTEPCTKYARLDMDYVAGLTRTITGHPDVQGQVKYFPNESLYRVGQKYRYTYGQAGGKNRQYSLCAVEASPYLETVLDASAGGAVIGEIALAVLPYGVDYEEAVGYVRQLVEEQVLVSEIQLSVTGPEFHKVLAAKLAGLRHADPWVQLLRYVHDVLGGQEHGVQKYAQVRTVLGPDLAPADAGSLVQTDLFFNTTENQLGKGVITSLTRAFQKLLPLNQGSYIADLETFRQRFTERYQDQEVPLLTALDGEVGIGYGGNTDSTGCLPLIEDLQVPGHRKPALVEWNYWKDFILRKYSGSLLAGGAEIVLTEADLRQLEASGAAVHKPLPASFAAFGNLLAESAEALDKGDFRFNLYSITGPSATNLLTRFAHGNPGLKAHIQACVAAEEALHPDAIFAEVVHLPEERTGNILLRPAFRRYEIPYLAQASVGEAFKIPLGDLMVSVRNGKEVVLRSVRHNKRVFPRLTTAHNFAKGLHPYRFLCDLQFQGEVVNVAWHWSILEKQAFLPRVRFENVIVSRAAWNLSADGYPRLAEPGLDLPGFFAEVRAALRLPELVTIAEADNEILVDFRNPYCLELLRDTLLKKNAVTLKEYLQGPGQCFLADRHGRYTNETIIPFQLVRPVAKGVTPPPRPASTPRNFSVGSEWLYFKVYAGEKTADHLLKKVFRPLAAELVREELVDQWFFVRYADPDFHLRIRYHGDPDSGFAHQVTDRLHAALGGELQAGLVHRVQTDTYQREIERYGDERMTLTEELFYHDSEAVAAFLSLLQGDGDEDYRGLFAMAGVQALLDDFGYPVHKRKAFYAALHGHYLAEFGGAGDLKRQLDEKYRRDRAGVDAWLGTDPEATGMKGRVEAILGQRSLRSRSVAGQIRAALPDEATETEAYLASCVHMFLNRVFISNPRLHELVVYHYLHKQAAARASRSPAILAQ</sequence>
<evidence type="ECO:0000259" key="2">
    <source>
        <dbReference type="Pfam" id="PF14028"/>
    </source>
</evidence>
<dbReference type="Pfam" id="PF04738">
    <property type="entry name" value="Lant_dehydr_N"/>
    <property type="match status" value="1"/>
</dbReference>
<dbReference type="Pfam" id="PF14028">
    <property type="entry name" value="Lant_dehydr_C"/>
    <property type="match status" value="1"/>
</dbReference>
<dbReference type="InterPro" id="IPR006827">
    <property type="entry name" value="Lant_deHydtase_N"/>
</dbReference>
<feature type="domain" description="Thiopeptide-type bacteriocin biosynthesis" evidence="2">
    <location>
        <begin position="760"/>
        <end position="1028"/>
    </location>
</feature>
<gene>
    <name evidence="3" type="ORF">AVDCRST_MAG56-4006</name>
</gene>
<reference evidence="3" key="1">
    <citation type="submission" date="2020-02" db="EMBL/GenBank/DDBJ databases">
        <authorList>
            <person name="Meier V. D."/>
        </authorList>
    </citation>
    <scope>NUCLEOTIDE SEQUENCE</scope>
    <source>
        <strain evidence="3">AVDCRST_MAG56</strain>
    </source>
</reference>
<dbReference type="InterPro" id="IPR023809">
    <property type="entry name" value="Thiopep_bacteriocin_synth_dom"/>
</dbReference>
<name>A0A6J4JNG1_9SPHI</name>
<evidence type="ECO:0000313" key="3">
    <source>
        <dbReference type="EMBL" id="CAA9283034.1"/>
    </source>
</evidence>
<protein>
    <submittedName>
        <fullName evidence="3">Lanthionine biosynthesis protein LanB</fullName>
    </submittedName>
</protein>